<feature type="chain" id="PRO_5046032191" description="GLPGLI family protein" evidence="1">
    <location>
        <begin position="20"/>
        <end position="190"/>
    </location>
</feature>
<proteinExistence type="predicted"/>
<name>A0ABS5IV99_9BACT</name>
<evidence type="ECO:0000256" key="1">
    <source>
        <dbReference type="SAM" id="SignalP"/>
    </source>
</evidence>
<protein>
    <recommendedName>
        <fullName evidence="4">GLPGLI family protein</fullName>
    </recommendedName>
</protein>
<feature type="signal peptide" evidence="1">
    <location>
        <begin position="1"/>
        <end position="19"/>
    </location>
</feature>
<reference evidence="2 3" key="1">
    <citation type="submission" date="2021-04" db="EMBL/GenBank/DDBJ databases">
        <title>Chitinophaga sp. nov., isolated from the rhizosphere soil.</title>
        <authorList>
            <person name="He S."/>
        </authorList>
    </citation>
    <scope>NUCLEOTIDE SEQUENCE [LARGE SCALE GENOMIC DNA]</scope>
    <source>
        <strain evidence="2 3">2R12</strain>
    </source>
</reference>
<keyword evidence="1" id="KW-0732">Signal</keyword>
<evidence type="ECO:0008006" key="4">
    <source>
        <dbReference type="Google" id="ProtNLM"/>
    </source>
</evidence>
<dbReference type="Proteomes" id="UP000676386">
    <property type="component" value="Unassembled WGS sequence"/>
</dbReference>
<comment type="caution">
    <text evidence="2">The sequence shown here is derived from an EMBL/GenBank/DDBJ whole genome shotgun (WGS) entry which is preliminary data.</text>
</comment>
<dbReference type="RefSeq" id="WP_211971985.1">
    <property type="nucleotide sequence ID" value="NZ_JAGTXB010000002.1"/>
</dbReference>
<accession>A0ABS5IV99</accession>
<gene>
    <name evidence="2" type="ORF">KE626_06175</name>
</gene>
<evidence type="ECO:0000313" key="2">
    <source>
        <dbReference type="EMBL" id="MBS0026889.1"/>
    </source>
</evidence>
<sequence length="190" mass="21799">MKPLFLLLAGIALSLSGMAQIIKIKQPPAPITDSIVYQTENVTLIFERSNLRDYMETMDTTLRNARYSNKVFSSVQFTRLNAIDMGNHFRKAYCYLEDSTNKDFSYSTGKMNMLWAEDGGIMLPYVEEILPDLLAAGMVRVIDRSTKALQPAYKMIAEPIDGNNYRVFRLNSGREIFRESTFRVEQLTKR</sequence>
<keyword evidence="3" id="KW-1185">Reference proteome</keyword>
<organism evidence="2 3">
    <name type="scientific">Chitinophaga hostae</name>
    <dbReference type="NCBI Taxonomy" id="2831022"/>
    <lineage>
        <taxon>Bacteria</taxon>
        <taxon>Pseudomonadati</taxon>
        <taxon>Bacteroidota</taxon>
        <taxon>Chitinophagia</taxon>
        <taxon>Chitinophagales</taxon>
        <taxon>Chitinophagaceae</taxon>
        <taxon>Chitinophaga</taxon>
    </lineage>
</organism>
<evidence type="ECO:0000313" key="3">
    <source>
        <dbReference type="Proteomes" id="UP000676386"/>
    </source>
</evidence>
<dbReference type="EMBL" id="JAGTXB010000002">
    <property type="protein sequence ID" value="MBS0026889.1"/>
    <property type="molecule type" value="Genomic_DNA"/>
</dbReference>